<evidence type="ECO:0000313" key="2">
    <source>
        <dbReference type="EMBL" id="SDX67143.1"/>
    </source>
</evidence>
<feature type="region of interest" description="Disordered" evidence="1">
    <location>
        <begin position="1"/>
        <end position="20"/>
    </location>
</feature>
<proteinExistence type="predicted"/>
<evidence type="ECO:0000313" key="3">
    <source>
        <dbReference type="Proteomes" id="UP000243778"/>
    </source>
</evidence>
<organism evidence="2 3">
    <name type="scientific">Pseudomonas kuykendallii</name>
    <dbReference type="NCBI Taxonomy" id="1007099"/>
    <lineage>
        <taxon>Bacteria</taxon>
        <taxon>Pseudomonadati</taxon>
        <taxon>Pseudomonadota</taxon>
        <taxon>Gammaproteobacteria</taxon>
        <taxon>Pseudomonadales</taxon>
        <taxon>Pseudomonadaceae</taxon>
        <taxon>Pseudomonas</taxon>
    </lineage>
</organism>
<dbReference type="STRING" id="1007099.SAMN05216287_3470"/>
<accession>A0A1H3DKY2</accession>
<feature type="compositionally biased region" description="Basic and acidic residues" evidence="1">
    <location>
        <begin position="1"/>
        <end position="15"/>
    </location>
</feature>
<dbReference type="Proteomes" id="UP000243778">
    <property type="component" value="Unassembled WGS sequence"/>
</dbReference>
<evidence type="ECO:0000256" key="1">
    <source>
        <dbReference type="SAM" id="MobiDB-lite"/>
    </source>
</evidence>
<keyword evidence="3" id="KW-1185">Reference proteome</keyword>
<name>A0A1H3DKY2_9PSED</name>
<dbReference type="AlphaFoldDB" id="A0A1H3DKY2"/>
<dbReference type="EMBL" id="FNNU01000005">
    <property type="protein sequence ID" value="SDX67143.1"/>
    <property type="molecule type" value="Genomic_DNA"/>
</dbReference>
<reference evidence="3" key="1">
    <citation type="submission" date="2016-10" db="EMBL/GenBank/DDBJ databases">
        <authorList>
            <person name="Varghese N."/>
            <person name="Submissions S."/>
        </authorList>
    </citation>
    <scope>NUCLEOTIDE SEQUENCE [LARGE SCALE GENOMIC DNA]</scope>
    <source>
        <strain evidence="3">NRRL B-59562</strain>
    </source>
</reference>
<sequence length="58" mass="6538">MQDQSKEWSDMKGDAEQADNPQGLTAIELRLLKLYRRMSMNDQESLLRLAEALATVAG</sequence>
<protein>
    <submittedName>
        <fullName evidence="2">Uncharacterized protein</fullName>
    </submittedName>
</protein>
<dbReference type="RefSeq" id="WP_175534389.1">
    <property type="nucleotide sequence ID" value="NZ_FNNU01000005.1"/>
</dbReference>
<gene>
    <name evidence="2" type="ORF">SAMN05216287_3470</name>
</gene>